<dbReference type="Pfam" id="PF00393">
    <property type="entry name" value="6PGD"/>
    <property type="match status" value="1"/>
</dbReference>
<protein>
    <submittedName>
        <fullName evidence="5">Decarboxylating 6-phosphogluconate dehydrogenase</fullName>
    </submittedName>
</protein>
<feature type="domain" description="6-phosphogluconate dehydrogenase C-terminal" evidence="4">
    <location>
        <begin position="167"/>
        <end position="298"/>
    </location>
</feature>
<dbReference type="Gene3D" id="1.10.1040.10">
    <property type="entry name" value="N-(1-d-carboxylethyl)-l-norvaline Dehydrogenase, domain 2"/>
    <property type="match status" value="1"/>
</dbReference>
<dbReference type="InterPro" id="IPR008927">
    <property type="entry name" value="6-PGluconate_DH-like_C_sf"/>
</dbReference>
<dbReference type="SUPFAM" id="SSF51735">
    <property type="entry name" value="NAD(P)-binding Rossmann-fold domains"/>
    <property type="match status" value="1"/>
</dbReference>
<evidence type="ECO:0000256" key="2">
    <source>
        <dbReference type="ARBA" id="ARBA00023002"/>
    </source>
</evidence>
<sequence length="303" mass="32606">MDIGLVGLGRMGAGIARHWLRDGHRVVGHDLDDAATADLLDEGLHRAADLAALVAALPAPRTVWTMLPAGPPTREVTAYLEDALEPGDLLIDGGNTNFHETVERAARCREKGLRFLDVGTSSGLLGRAEGYCLMVGGDPELAAETMPILRSIAPEGGCRYVGPSGAGHYVKMIHNGIEYGLLEAYAEGFEVLKASTYDLDLPAIAELWRHNSLVQSRLLDLLAKKLDADPELSKYTDYVEDLGTGRWAVLEAIDRNVPAPAMTAALLTRLRSRQETSFGGQVLSALREEFGGHVVNRPHGPVA</sequence>
<dbReference type="PRINTS" id="PR00076">
    <property type="entry name" value="6PGDHDRGNASE"/>
</dbReference>
<dbReference type="Gene3D" id="3.40.50.720">
    <property type="entry name" value="NAD(P)-binding Rossmann-like Domain"/>
    <property type="match status" value="1"/>
</dbReference>
<evidence type="ECO:0000313" key="6">
    <source>
        <dbReference type="Proteomes" id="UP000308705"/>
    </source>
</evidence>
<name>A0A4U3MS13_9ACTN</name>
<dbReference type="SUPFAM" id="SSF48179">
    <property type="entry name" value="6-phosphogluconate dehydrogenase C-terminal domain-like"/>
    <property type="match status" value="1"/>
</dbReference>
<dbReference type="InterPro" id="IPR004849">
    <property type="entry name" value="6DGDH_YqeC"/>
</dbReference>
<dbReference type="PANTHER" id="PTHR11811">
    <property type="entry name" value="6-PHOSPHOGLUCONATE DEHYDROGENASE"/>
    <property type="match status" value="1"/>
</dbReference>
<reference evidence="5 6" key="1">
    <citation type="submission" date="2019-04" db="EMBL/GenBank/DDBJ databases">
        <title>Herbidospora sp. NEAU-GS14.nov., a novel actinomycete isolated from soil.</title>
        <authorList>
            <person name="Han L."/>
        </authorList>
    </citation>
    <scope>NUCLEOTIDE SEQUENCE [LARGE SCALE GENOMIC DNA]</scope>
    <source>
        <strain evidence="5 6">NEAU-GS14</strain>
    </source>
</reference>
<keyword evidence="3" id="KW-0311">Gluconate utilization</keyword>
<dbReference type="Pfam" id="PF03446">
    <property type="entry name" value="NAD_binding_2"/>
    <property type="match status" value="1"/>
</dbReference>
<dbReference type="OrthoDB" id="9804542at2"/>
<dbReference type="NCBIfam" id="TIGR00872">
    <property type="entry name" value="gnd_rel"/>
    <property type="match status" value="1"/>
</dbReference>
<dbReference type="InterPro" id="IPR006115">
    <property type="entry name" value="6PGDH_NADP-bd"/>
</dbReference>
<dbReference type="GO" id="GO:0004616">
    <property type="term" value="F:phosphogluconate dehydrogenase (decarboxylating) activity"/>
    <property type="evidence" value="ECO:0007669"/>
    <property type="project" value="InterPro"/>
</dbReference>
<comment type="caution">
    <text evidence="5">The sequence shown here is derived from an EMBL/GenBank/DDBJ whole genome shotgun (WGS) entry which is preliminary data.</text>
</comment>
<dbReference type="InterPro" id="IPR036291">
    <property type="entry name" value="NAD(P)-bd_dom_sf"/>
</dbReference>
<organism evidence="5 6">
    <name type="scientific">Herbidospora galbida</name>
    <dbReference type="NCBI Taxonomy" id="2575442"/>
    <lineage>
        <taxon>Bacteria</taxon>
        <taxon>Bacillati</taxon>
        <taxon>Actinomycetota</taxon>
        <taxon>Actinomycetes</taxon>
        <taxon>Streptosporangiales</taxon>
        <taxon>Streptosporangiaceae</taxon>
        <taxon>Herbidospora</taxon>
    </lineage>
</organism>
<dbReference type="InterPro" id="IPR006183">
    <property type="entry name" value="Pgluconate_DH"/>
</dbReference>
<dbReference type="NCBIfam" id="NF007161">
    <property type="entry name" value="PRK09599.1"/>
    <property type="match status" value="1"/>
</dbReference>
<dbReference type="EMBL" id="SZQA01000001">
    <property type="protein sequence ID" value="TKK91674.1"/>
    <property type="molecule type" value="Genomic_DNA"/>
</dbReference>
<keyword evidence="6" id="KW-1185">Reference proteome</keyword>
<dbReference type="GO" id="GO:0006098">
    <property type="term" value="P:pentose-phosphate shunt"/>
    <property type="evidence" value="ECO:0007669"/>
    <property type="project" value="InterPro"/>
</dbReference>
<evidence type="ECO:0000256" key="3">
    <source>
        <dbReference type="ARBA" id="ARBA00023064"/>
    </source>
</evidence>
<comment type="similarity">
    <text evidence="1">Belongs to the 6-phosphogluconate dehydrogenase family.</text>
</comment>
<dbReference type="InterPro" id="IPR013328">
    <property type="entry name" value="6PGD_dom2"/>
</dbReference>
<dbReference type="GO" id="GO:0050661">
    <property type="term" value="F:NADP binding"/>
    <property type="evidence" value="ECO:0007669"/>
    <property type="project" value="InterPro"/>
</dbReference>
<proteinExistence type="inferred from homology"/>
<dbReference type="InterPro" id="IPR006114">
    <property type="entry name" value="6PGDH_C"/>
</dbReference>
<dbReference type="AlphaFoldDB" id="A0A4U3MS13"/>
<gene>
    <name evidence="5" type="primary">gnd</name>
    <name evidence="5" type="ORF">FDA94_02570</name>
</gene>
<evidence type="ECO:0000256" key="1">
    <source>
        <dbReference type="ARBA" id="ARBA00008419"/>
    </source>
</evidence>
<dbReference type="SMART" id="SM01350">
    <property type="entry name" value="6PGD"/>
    <property type="match status" value="1"/>
</dbReference>
<dbReference type="Proteomes" id="UP000308705">
    <property type="component" value="Unassembled WGS sequence"/>
</dbReference>
<dbReference type="GO" id="GO:0019521">
    <property type="term" value="P:D-gluconate metabolic process"/>
    <property type="evidence" value="ECO:0007669"/>
    <property type="project" value="UniProtKB-KW"/>
</dbReference>
<accession>A0A4U3MS13</accession>
<keyword evidence="2" id="KW-0560">Oxidoreductase</keyword>
<dbReference type="RefSeq" id="WP_137245363.1">
    <property type="nucleotide sequence ID" value="NZ_SZQA01000001.1"/>
</dbReference>
<evidence type="ECO:0000259" key="4">
    <source>
        <dbReference type="SMART" id="SM01350"/>
    </source>
</evidence>
<evidence type="ECO:0000313" key="5">
    <source>
        <dbReference type="EMBL" id="TKK91674.1"/>
    </source>
</evidence>